<feature type="compositionally biased region" description="Polar residues" evidence="1">
    <location>
        <begin position="53"/>
        <end position="70"/>
    </location>
</feature>
<feature type="region of interest" description="Disordered" evidence="1">
    <location>
        <begin position="45"/>
        <end position="92"/>
    </location>
</feature>
<keyword evidence="3" id="KW-1185">Reference proteome</keyword>
<dbReference type="AlphaFoldDB" id="A0A2G5SR09"/>
<gene>
    <name evidence="2" type="primary">Cnig_chr_X.g23576</name>
    <name evidence="2" type="ORF">B9Z55_023576</name>
</gene>
<reference evidence="3" key="1">
    <citation type="submission" date="2017-10" db="EMBL/GenBank/DDBJ databases">
        <title>Rapid genome shrinkage in a self-fertile nematode reveals novel sperm competition proteins.</title>
        <authorList>
            <person name="Yin D."/>
            <person name="Schwarz E.M."/>
            <person name="Thomas C.G."/>
            <person name="Felde R.L."/>
            <person name="Korf I.F."/>
            <person name="Cutter A.D."/>
            <person name="Schartner C.M."/>
            <person name="Ralston E.J."/>
            <person name="Meyer B.J."/>
            <person name="Haag E.S."/>
        </authorList>
    </citation>
    <scope>NUCLEOTIDE SEQUENCE [LARGE SCALE GENOMIC DNA]</scope>
    <source>
        <strain evidence="3">JU1422</strain>
    </source>
</reference>
<protein>
    <submittedName>
        <fullName evidence="2">Uncharacterized protein</fullName>
    </submittedName>
</protein>
<organism evidence="2 3">
    <name type="scientific">Caenorhabditis nigoni</name>
    <dbReference type="NCBI Taxonomy" id="1611254"/>
    <lineage>
        <taxon>Eukaryota</taxon>
        <taxon>Metazoa</taxon>
        <taxon>Ecdysozoa</taxon>
        <taxon>Nematoda</taxon>
        <taxon>Chromadorea</taxon>
        <taxon>Rhabditida</taxon>
        <taxon>Rhabditina</taxon>
        <taxon>Rhabditomorpha</taxon>
        <taxon>Rhabditoidea</taxon>
        <taxon>Rhabditidae</taxon>
        <taxon>Peloderinae</taxon>
        <taxon>Caenorhabditis</taxon>
    </lineage>
</organism>
<dbReference type="EMBL" id="PDUG01000006">
    <property type="protein sequence ID" value="PIC17276.1"/>
    <property type="molecule type" value="Genomic_DNA"/>
</dbReference>
<evidence type="ECO:0000313" key="3">
    <source>
        <dbReference type="Proteomes" id="UP000230233"/>
    </source>
</evidence>
<name>A0A2G5SR09_9PELO</name>
<dbReference type="Proteomes" id="UP000230233">
    <property type="component" value="Chromosome X"/>
</dbReference>
<proteinExistence type="predicted"/>
<feature type="compositionally biased region" description="Basic and acidic residues" evidence="1">
    <location>
        <begin position="83"/>
        <end position="92"/>
    </location>
</feature>
<comment type="caution">
    <text evidence="2">The sequence shown here is derived from an EMBL/GenBank/DDBJ whole genome shotgun (WGS) entry which is preliminary data.</text>
</comment>
<evidence type="ECO:0000313" key="2">
    <source>
        <dbReference type="EMBL" id="PIC17276.1"/>
    </source>
</evidence>
<accession>A0A2G5SR09</accession>
<sequence length="92" mass="10759">MLILTEYKEDEAKYRHRFSLFSKLLSLEYTMQIFLKEELDSLRAQKEEKDASPSYNQDQMPTISNPTPDESTTTTTTSSQDGNKIEEIFKKK</sequence>
<evidence type="ECO:0000256" key="1">
    <source>
        <dbReference type="SAM" id="MobiDB-lite"/>
    </source>
</evidence>